<feature type="region of interest" description="Disordered" evidence="1">
    <location>
        <begin position="224"/>
        <end position="252"/>
    </location>
</feature>
<dbReference type="GeneID" id="20816064"/>
<evidence type="ECO:0000256" key="1">
    <source>
        <dbReference type="SAM" id="MobiDB-lite"/>
    </source>
</evidence>
<name>W4FUQ2_APHAT</name>
<dbReference type="RefSeq" id="XP_009840100.1">
    <property type="nucleotide sequence ID" value="XM_009841798.1"/>
</dbReference>
<organism evidence="3">
    <name type="scientific">Aphanomyces astaci</name>
    <name type="common">Crayfish plague agent</name>
    <dbReference type="NCBI Taxonomy" id="112090"/>
    <lineage>
        <taxon>Eukaryota</taxon>
        <taxon>Sar</taxon>
        <taxon>Stramenopiles</taxon>
        <taxon>Oomycota</taxon>
        <taxon>Saprolegniomycetes</taxon>
        <taxon>Saprolegniales</taxon>
        <taxon>Verrucalvaceae</taxon>
        <taxon>Aphanomyces</taxon>
    </lineage>
</organism>
<dbReference type="InterPro" id="IPR049203">
    <property type="entry name" value="DUF6818"/>
</dbReference>
<feature type="compositionally biased region" description="Low complexity" evidence="1">
    <location>
        <begin position="233"/>
        <end position="247"/>
    </location>
</feature>
<evidence type="ECO:0000259" key="2">
    <source>
        <dbReference type="Pfam" id="PF20681"/>
    </source>
</evidence>
<feature type="domain" description="DUF6818" evidence="2">
    <location>
        <begin position="164"/>
        <end position="231"/>
    </location>
</feature>
<dbReference type="OrthoDB" id="99432at2759"/>
<dbReference type="EMBL" id="KI913166">
    <property type="protein sequence ID" value="ETV70388.1"/>
    <property type="molecule type" value="Genomic_DNA"/>
</dbReference>
<reference evidence="3" key="1">
    <citation type="submission" date="2013-12" db="EMBL/GenBank/DDBJ databases">
        <title>The Genome Sequence of Aphanomyces astaci APO3.</title>
        <authorList>
            <consortium name="The Broad Institute Genomics Platform"/>
            <person name="Russ C."/>
            <person name="Tyler B."/>
            <person name="van West P."/>
            <person name="Dieguez-Uribeondo J."/>
            <person name="Young S.K."/>
            <person name="Zeng Q."/>
            <person name="Gargeya S."/>
            <person name="Fitzgerald M."/>
            <person name="Abouelleil A."/>
            <person name="Alvarado L."/>
            <person name="Chapman S.B."/>
            <person name="Gainer-Dewar J."/>
            <person name="Goldberg J."/>
            <person name="Griggs A."/>
            <person name="Gujja S."/>
            <person name="Hansen M."/>
            <person name="Howarth C."/>
            <person name="Imamovic A."/>
            <person name="Ireland A."/>
            <person name="Larimer J."/>
            <person name="McCowan C."/>
            <person name="Murphy C."/>
            <person name="Pearson M."/>
            <person name="Poon T.W."/>
            <person name="Priest M."/>
            <person name="Roberts A."/>
            <person name="Saif S."/>
            <person name="Shea T."/>
            <person name="Sykes S."/>
            <person name="Wortman J."/>
            <person name="Nusbaum C."/>
            <person name="Birren B."/>
        </authorList>
    </citation>
    <scope>NUCLEOTIDE SEQUENCE [LARGE SCALE GENOMIC DNA]</scope>
    <source>
        <strain evidence="3">APO3</strain>
    </source>
</reference>
<dbReference type="AlphaFoldDB" id="W4FUQ2"/>
<accession>W4FUQ2</accession>
<gene>
    <name evidence="3" type="ORF">H257_14068</name>
</gene>
<dbReference type="PANTHER" id="PTHR34409">
    <property type="entry name" value="SET DOMAIN-CONTAINING PROTEIN"/>
    <property type="match status" value="1"/>
</dbReference>
<evidence type="ECO:0000313" key="3">
    <source>
        <dbReference type="EMBL" id="ETV70388.1"/>
    </source>
</evidence>
<proteinExistence type="predicted"/>
<feature type="region of interest" description="Disordered" evidence="1">
    <location>
        <begin position="1"/>
        <end position="23"/>
    </location>
</feature>
<feature type="compositionally biased region" description="Basic residues" evidence="1">
    <location>
        <begin position="1"/>
        <end position="12"/>
    </location>
</feature>
<feature type="compositionally biased region" description="Low complexity" evidence="1">
    <location>
        <begin position="50"/>
        <end position="64"/>
    </location>
</feature>
<dbReference type="PANTHER" id="PTHR34409:SF1">
    <property type="entry name" value="MYB-LIKE DOMAIN-CONTAINING PROTEIN"/>
    <property type="match status" value="1"/>
</dbReference>
<dbReference type="Pfam" id="PF20681">
    <property type="entry name" value="DUF6818"/>
    <property type="match status" value="2"/>
</dbReference>
<feature type="region of interest" description="Disordered" evidence="1">
    <location>
        <begin position="35"/>
        <end position="69"/>
    </location>
</feature>
<dbReference type="STRING" id="112090.W4FUQ2"/>
<dbReference type="VEuPathDB" id="FungiDB:H257_14068"/>
<protein>
    <recommendedName>
        <fullName evidence="2">DUF6818 domain-containing protein</fullName>
    </recommendedName>
</protein>
<sequence length="384" mass="42860">MRRKYKVLRNVRKPTGDPSCPHDVVRAKRINSMIESRMSVADLESDNNNESDTSSHPSDPTSRSEPSTPHAAICAAPAVHSATVFATPRTGLSPTELVALSSAAPATVLSQTAQRRRRIDEILTDSAENEAIKRRLIFEQRDARQAMFEAMVAMEAAREERERTEYNSRAAQESGWIPRDVDSMRRKYKVLRNVRKPTGDPSCPHDVVRAKRINSMIESRMSVADLESDNNNESDTSSHPSDPTSRSEPSTPHAAICAAPAVHSATVFATPRTGLSPTELVALSSAAPATVLSQTAQRRRRIDEILTDSAENEAIKRRLIFEQRDARQAMFEAMVAMEAAREERERVRTEERVQREEAIDAARQERQNKMDQVLLAILAKLVDK</sequence>
<feature type="domain" description="DUF6818" evidence="2">
    <location>
        <begin position="1"/>
        <end position="48"/>
    </location>
</feature>